<feature type="transmembrane region" description="Helical" evidence="12">
    <location>
        <begin position="277"/>
        <end position="299"/>
    </location>
</feature>
<organism evidence="13 14">
    <name type="scientific">Pseudoalteromonas fenneropenaei</name>
    <dbReference type="NCBI Taxonomy" id="1737459"/>
    <lineage>
        <taxon>Bacteria</taxon>
        <taxon>Pseudomonadati</taxon>
        <taxon>Pseudomonadota</taxon>
        <taxon>Gammaproteobacteria</taxon>
        <taxon>Alteromonadales</taxon>
        <taxon>Pseudoalteromonadaceae</taxon>
        <taxon>Pseudoalteromonas</taxon>
    </lineage>
</organism>
<proteinExistence type="predicted"/>
<keyword evidence="7" id="KW-0408">Iron</keyword>
<keyword evidence="5 12" id="KW-1133">Transmembrane helix</keyword>
<gene>
    <name evidence="13" type="ORF">ACFOEE_20285</name>
</gene>
<dbReference type="Pfam" id="PF02628">
    <property type="entry name" value="COX15-CtaA"/>
    <property type="match status" value="1"/>
</dbReference>
<reference evidence="14" key="1">
    <citation type="journal article" date="2019" name="Int. J. Syst. Evol. Microbiol.">
        <title>The Global Catalogue of Microorganisms (GCM) 10K type strain sequencing project: providing services to taxonomists for standard genome sequencing and annotation.</title>
        <authorList>
            <consortium name="The Broad Institute Genomics Platform"/>
            <consortium name="The Broad Institute Genome Sequencing Center for Infectious Disease"/>
            <person name="Wu L."/>
            <person name="Ma J."/>
        </authorList>
    </citation>
    <scope>NUCLEOTIDE SEQUENCE [LARGE SCALE GENOMIC DNA]</scope>
    <source>
        <strain evidence="14">KCTC 42730</strain>
    </source>
</reference>
<evidence type="ECO:0000256" key="4">
    <source>
        <dbReference type="ARBA" id="ARBA00022723"/>
    </source>
</evidence>
<evidence type="ECO:0000256" key="11">
    <source>
        <dbReference type="ARBA" id="ARBA00023444"/>
    </source>
</evidence>
<evidence type="ECO:0000256" key="3">
    <source>
        <dbReference type="ARBA" id="ARBA00022692"/>
    </source>
</evidence>
<evidence type="ECO:0000256" key="1">
    <source>
        <dbReference type="ARBA" id="ARBA00004141"/>
    </source>
</evidence>
<accession>A0ABV7CQM7</accession>
<evidence type="ECO:0000256" key="8">
    <source>
        <dbReference type="ARBA" id="ARBA00023133"/>
    </source>
</evidence>
<dbReference type="Proteomes" id="UP001595453">
    <property type="component" value="Unassembled WGS sequence"/>
</dbReference>
<dbReference type="PANTHER" id="PTHR35457:SF1">
    <property type="entry name" value="HEME A SYNTHASE"/>
    <property type="match status" value="1"/>
</dbReference>
<feature type="transmembrane region" description="Helical" evidence="12">
    <location>
        <begin position="244"/>
        <end position="265"/>
    </location>
</feature>
<sequence>MTRRFKYIALFASLLAALVVTLGAYTRLSHAGLGCPDWPGCYGFLTVPNEHHEISAAHDAFPGSQVEPKKAWIEMVHRYFAGSLGIVILVLAGLAVMTKASHTKPVKLSLTILVLVVFQALLGMWTVTLNLQPVIVMGHLLGGFAILSLLTLLYLRLKYASYSTLGDNAQQSRRWVLFALGILILQIALGGWLAANYAAPHCPGLPLCSNIELFSIESLFHLPASSATYEYGVLPFETRLSIHVVHRVWAVVTVCALGLVAWRVWRASSDAKIKQAAQWVLMLLLLQFTVGVAIVHWQFPLLLTLFHNFMAAMLLIATVRLSYFCSK</sequence>
<keyword evidence="14" id="KW-1185">Reference proteome</keyword>
<evidence type="ECO:0000256" key="9">
    <source>
        <dbReference type="ARBA" id="ARBA00023136"/>
    </source>
</evidence>
<keyword evidence="4" id="KW-0479">Metal-binding</keyword>
<comment type="pathway">
    <text evidence="11">Porphyrin-containing compound metabolism.</text>
</comment>
<name>A0ABV7CQM7_9GAMM</name>
<feature type="transmembrane region" description="Helical" evidence="12">
    <location>
        <begin position="79"/>
        <end position="96"/>
    </location>
</feature>
<evidence type="ECO:0000256" key="2">
    <source>
        <dbReference type="ARBA" id="ARBA00022475"/>
    </source>
</evidence>
<feature type="transmembrane region" description="Helical" evidence="12">
    <location>
        <begin position="175"/>
        <end position="195"/>
    </location>
</feature>
<evidence type="ECO:0000256" key="10">
    <source>
        <dbReference type="ARBA" id="ARBA00023157"/>
    </source>
</evidence>
<evidence type="ECO:0000313" key="13">
    <source>
        <dbReference type="EMBL" id="MFC3034851.1"/>
    </source>
</evidence>
<comment type="subcellular location">
    <subcellularLocation>
        <location evidence="1">Membrane</location>
        <topology evidence="1">Multi-pass membrane protein</topology>
    </subcellularLocation>
</comment>
<dbReference type="RefSeq" id="WP_377128914.1">
    <property type="nucleotide sequence ID" value="NZ_JBHRSD010000048.1"/>
</dbReference>
<keyword evidence="6" id="KW-0560">Oxidoreductase</keyword>
<keyword evidence="9 12" id="KW-0472">Membrane</keyword>
<feature type="transmembrane region" description="Helical" evidence="12">
    <location>
        <begin position="134"/>
        <end position="155"/>
    </location>
</feature>
<keyword evidence="3 12" id="KW-0812">Transmembrane</keyword>
<dbReference type="InterPro" id="IPR003780">
    <property type="entry name" value="COX15/CtaA_fam"/>
</dbReference>
<evidence type="ECO:0000256" key="7">
    <source>
        <dbReference type="ARBA" id="ARBA00023004"/>
    </source>
</evidence>
<dbReference type="PANTHER" id="PTHR35457">
    <property type="entry name" value="HEME A SYNTHASE"/>
    <property type="match status" value="1"/>
</dbReference>
<feature type="transmembrane region" description="Helical" evidence="12">
    <location>
        <begin position="108"/>
        <end position="128"/>
    </location>
</feature>
<protein>
    <submittedName>
        <fullName evidence="13">Heme A synthase</fullName>
    </submittedName>
</protein>
<keyword evidence="2" id="KW-1003">Cell membrane</keyword>
<dbReference type="EMBL" id="JBHRSD010000048">
    <property type="protein sequence ID" value="MFC3034851.1"/>
    <property type="molecule type" value="Genomic_DNA"/>
</dbReference>
<evidence type="ECO:0000256" key="12">
    <source>
        <dbReference type="SAM" id="Phobius"/>
    </source>
</evidence>
<feature type="transmembrane region" description="Helical" evidence="12">
    <location>
        <begin position="305"/>
        <end position="323"/>
    </location>
</feature>
<keyword evidence="8" id="KW-0350">Heme biosynthesis</keyword>
<dbReference type="InterPro" id="IPR050450">
    <property type="entry name" value="COX15/CtaA_HemeA_synthase"/>
</dbReference>
<evidence type="ECO:0000313" key="14">
    <source>
        <dbReference type="Proteomes" id="UP001595453"/>
    </source>
</evidence>
<comment type="caution">
    <text evidence="13">The sequence shown here is derived from an EMBL/GenBank/DDBJ whole genome shotgun (WGS) entry which is preliminary data.</text>
</comment>
<evidence type="ECO:0000256" key="6">
    <source>
        <dbReference type="ARBA" id="ARBA00023002"/>
    </source>
</evidence>
<keyword evidence="10" id="KW-1015">Disulfide bond</keyword>
<evidence type="ECO:0000256" key="5">
    <source>
        <dbReference type="ARBA" id="ARBA00022989"/>
    </source>
</evidence>